<dbReference type="InterPro" id="IPR001173">
    <property type="entry name" value="Glyco_trans_2-like"/>
</dbReference>
<dbReference type="InterPro" id="IPR029044">
    <property type="entry name" value="Nucleotide-diphossugar_trans"/>
</dbReference>
<comment type="caution">
    <text evidence="2">The sequence shown here is derived from an EMBL/GenBank/DDBJ whole genome shotgun (WGS) entry which is preliminary data.</text>
</comment>
<organism evidence="2 3">
    <name type="scientific">Brevibacillus choshinensis</name>
    <dbReference type="NCBI Taxonomy" id="54911"/>
    <lineage>
        <taxon>Bacteria</taxon>
        <taxon>Bacillati</taxon>
        <taxon>Bacillota</taxon>
        <taxon>Bacilli</taxon>
        <taxon>Bacillales</taxon>
        <taxon>Paenibacillaceae</taxon>
        <taxon>Brevibacillus</taxon>
    </lineage>
</organism>
<sequence>MSVKKGKGISFRHQIENQDRLSVIISVQQDEKTIRKLIKQVERLVPKEILIIIDGSQDLSVDLILNSSSYARTCYIYSFPLGEELWRSIGAKEATGDVWLFLDGDTVISAEELMSFVGACYRGIDIALRKESPLTQAGTISLAKAFMNSLIDQEQLGVSSMSDLPLAMTQKAALRIGLDHLVTPPLAHVIAIEKGLRVEAVHQTKEEGLAKQRISNSHNWIKESTCLGDHLEAVAYWSDVNKTDSEMENR</sequence>
<feature type="domain" description="Glycosyltransferase 2-like" evidence="1">
    <location>
        <begin position="22"/>
        <end position="121"/>
    </location>
</feature>
<proteinExistence type="predicted"/>
<keyword evidence="3" id="KW-1185">Reference proteome</keyword>
<accession>A0ABR5NE54</accession>
<dbReference type="Proteomes" id="UP000051063">
    <property type="component" value="Unassembled WGS sequence"/>
</dbReference>
<name>A0ABR5NE54_BRECH</name>
<gene>
    <name evidence="2" type="ORF">AN963_09110</name>
</gene>
<dbReference type="Gene3D" id="3.90.550.10">
    <property type="entry name" value="Spore Coat Polysaccharide Biosynthesis Protein SpsA, Chain A"/>
    <property type="match status" value="1"/>
</dbReference>
<dbReference type="Pfam" id="PF00535">
    <property type="entry name" value="Glycos_transf_2"/>
    <property type="match status" value="1"/>
</dbReference>
<evidence type="ECO:0000313" key="3">
    <source>
        <dbReference type="Proteomes" id="UP000051063"/>
    </source>
</evidence>
<dbReference type="SUPFAM" id="SSF53448">
    <property type="entry name" value="Nucleotide-diphospho-sugar transferases"/>
    <property type="match status" value="1"/>
</dbReference>
<reference evidence="2 3" key="1">
    <citation type="submission" date="2015-09" db="EMBL/GenBank/DDBJ databases">
        <title>Genome sequencing project for genomic taxonomy and phylogenomics of Bacillus-like bacteria.</title>
        <authorList>
            <person name="Liu B."/>
            <person name="Wang J."/>
            <person name="Zhu Y."/>
            <person name="Liu G."/>
            <person name="Chen Q."/>
            <person name="Chen Z."/>
            <person name="Lan J."/>
            <person name="Che J."/>
            <person name="Ge C."/>
            <person name="Shi H."/>
            <person name="Pan Z."/>
            <person name="Liu X."/>
        </authorList>
    </citation>
    <scope>NUCLEOTIDE SEQUENCE [LARGE SCALE GENOMIC DNA]</scope>
    <source>
        <strain evidence="2 3">DSM 8552</strain>
    </source>
</reference>
<evidence type="ECO:0000313" key="2">
    <source>
        <dbReference type="EMBL" id="KQL49840.1"/>
    </source>
</evidence>
<protein>
    <recommendedName>
        <fullName evidence="1">Glycosyltransferase 2-like domain-containing protein</fullName>
    </recommendedName>
</protein>
<evidence type="ECO:0000259" key="1">
    <source>
        <dbReference type="Pfam" id="PF00535"/>
    </source>
</evidence>
<dbReference type="EMBL" id="LJJB01000007">
    <property type="protein sequence ID" value="KQL49840.1"/>
    <property type="molecule type" value="Genomic_DNA"/>
</dbReference>